<organism evidence="1 2">
    <name type="scientific">Entomospira culicis</name>
    <dbReference type="NCBI Taxonomy" id="2719989"/>
    <lineage>
        <taxon>Bacteria</taxon>
        <taxon>Pseudomonadati</taxon>
        <taxon>Spirochaetota</taxon>
        <taxon>Spirochaetia</taxon>
        <taxon>Spirochaetales</taxon>
        <taxon>Spirochaetaceae</taxon>
        <taxon>Entomospira</taxon>
    </lineage>
</organism>
<dbReference type="EMBL" id="JAATLM010000001">
    <property type="protein sequence ID" value="NIZ69060.1"/>
    <property type="molecule type" value="Genomic_DNA"/>
</dbReference>
<protein>
    <submittedName>
        <fullName evidence="1">Uncharacterized protein</fullName>
    </submittedName>
</protein>
<sequence>MKHIIRRIGLLTIVALMMGSCQDPIFWTQVVEGRTPQNNLNKSARIFDVDTDGSYLYALAGGILYRRAIGSVDWERYELPQWAHSIDVEGGRISFTEGIYTYDFSSMNLGTVLDASAERAFFDKTVSPALTITYGRDETTNNPMDIFFVNGHRYVGRYVGVIGTTYVISTTGVFTVGSTGTAVNPDQFRDPRGTDGVWLVANTRVGEISGAAFGSILAEGVTGASVISNTTAFNTTATDGSPPTIALAGVVVGGYREIFQDVDGRYLSRNPITSVTDGNVYLASELNTTYIERFFYKNGILFALTTDRGLWTQSGADGVWIWE</sequence>
<evidence type="ECO:0000313" key="1">
    <source>
        <dbReference type="EMBL" id="NIZ69060.1"/>
    </source>
</evidence>
<keyword evidence="2" id="KW-1185">Reference proteome</keyword>
<accession>A0A968GI50</accession>
<reference evidence="1" key="1">
    <citation type="submission" date="2020-03" db="EMBL/GenBank/DDBJ databases">
        <title>Spirochaetal bacteria isolated from arthropods constitute a novel genus Entomospira genus novum within the order Spirochaetales.</title>
        <authorList>
            <person name="Grana-Miraglia L."/>
            <person name="Sikutova S."/>
            <person name="Fingerle V."/>
            <person name="Sing A."/>
            <person name="Castillo-Ramirez S."/>
            <person name="Margos G."/>
            <person name="Rudolf I."/>
        </authorList>
    </citation>
    <scope>NUCLEOTIDE SEQUENCE</scope>
    <source>
        <strain evidence="1">BR149</strain>
    </source>
</reference>
<name>A0A968GI50_9SPIO</name>
<evidence type="ECO:0000313" key="2">
    <source>
        <dbReference type="Proteomes" id="UP000778951"/>
    </source>
</evidence>
<proteinExistence type="predicted"/>
<gene>
    <name evidence="1" type="ORF">HCT48_02380</name>
</gene>
<dbReference type="AlphaFoldDB" id="A0A968GI50"/>
<dbReference type="RefSeq" id="WP_167695163.1">
    <property type="nucleotide sequence ID" value="NZ_CP118181.1"/>
</dbReference>
<dbReference type="PROSITE" id="PS51257">
    <property type="entry name" value="PROKAR_LIPOPROTEIN"/>
    <property type="match status" value="1"/>
</dbReference>
<dbReference type="Proteomes" id="UP000778951">
    <property type="component" value="Unassembled WGS sequence"/>
</dbReference>
<comment type="caution">
    <text evidence="1">The sequence shown here is derived from an EMBL/GenBank/DDBJ whole genome shotgun (WGS) entry which is preliminary data.</text>
</comment>